<evidence type="ECO:0000313" key="1">
    <source>
        <dbReference type="EMBL" id="EKX31624.1"/>
    </source>
</evidence>
<reference evidence="3" key="2">
    <citation type="submission" date="2012-11" db="EMBL/GenBank/DDBJ databases">
        <authorList>
            <person name="Kuo A."/>
            <person name="Curtis B.A."/>
            <person name="Tanifuji G."/>
            <person name="Burki F."/>
            <person name="Gruber A."/>
            <person name="Irimia M."/>
            <person name="Maruyama S."/>
            <person name="Arias M.C."/>
            <person name="Ball S.G."/>
            <person name="Gile G.H."/>
            <person name="Hirakawa Y."/>
            <person name="Hopkins J.F."/>
            <person name="Rensing S.A."/>
            <person name="Schmutz J."/>
            <person name="Symeonidi A."/>
            <person name="Elias M."/>
            <person name="Eveleigh R.J."/>
            <person name="Herman E.K."/>
            <person name="Klute M.J."/>
            <person name="Nakayama T."/>
            <person name="Obornik M."/>
            <person name="Reyes-Prieto A."/>
            <person name="Armbrust E.V."/>
            <person name="Aves S.J."/>
            <person name="Beiko R.G."/>
            <person name="Coutinho P."/>
            <person name="Dacks J.B."/>
            <person name="Durnford D.G."/>
            <person name="Fast N.M."/>
            <person name="Green B.R."/>
            <person name="Grisdale C."/>
            <person name="Hempe F."/>
            <person name="Henrissat B."/>
            <person name="Hoppner M.P."/>
            <person name="Ishida K.-I."/>
            <person name="Kim E."/>
            <person name="Koreny L."/>
            <person name="Kroth P.G."/>
            <person name="Liu Y."/>
            <person name="Malik S.-B."/>
            <person name="Maier U.G."/>
            <person name="McRose D."/>
            <person name="Mock T."/>
            <person name="Neilson J.A."/>
            <person name="Onodera N.T."/>
            <person name="Poole A.M."/>
            <person name="Pritham E.J."/>
            <person name="Richards T.A."/>
            <person name="Rocap G."/>
            <person name="Roy S.W."/>
            <person name="Sarai C."/>
            <person name="Schaack S."/>
            <person name="Shirato S."/>
            <person name="Slamovits C.H."/>
            <person name="Spencer D.F."/>
            <person name="Suzuki S."/>
            <person name="Worden A.Z."/>
            <person name="Zauner S."/>
            <person name="Barry K."/>
            <person name="Bell C."/>
            <person name="Bharti A.K."/>
            <person name="Crow J.A."/>
            <person name="Grimwood J."/>
            <person name="Kramer R."/>
            <person name="Lindquist E."/>
            <person name="Lucas S."/>
            <person name="Salamov A."/>
            <person name="McFadden G.I."/>
            <person name="Lane C.E."/>
            <person name="Keeling P.J."/>
            <person name="Gray M.W."/>
            <person name="Grigoriev I.V."/>
            <person name="Archibald J.M."/>
        </authorList>
    </citation>
    <scope>NUCLEOTIDE SEQUENCE</scope>
    <source>
        <strain evidence="3">CCMP2712</strain>
    </source>
</reference>
<reference evidence="1 3" key="1">
    <citation type="journal article" date="2012" name="Nature">
        <title>Algal genomes reveal evolutionary mosaicism and the fate of nucleomorphs.</title>
        <authorList>
            <consortium name="DOE Joint Genome Institute"/>
            <person name="Curtis B.A."/>
            <person name="Tanifuji G."/>
            <person name="Burki F."/>
            <person name="Gruber A."/>
            <person name="Irimia M."/>
            <person name="Maruyama S."/>
            <person name="Arias M.C."/>
            <person name="Ball S.G."/>
            <person name="Gile G.H."/>
            <person name="Hirakawa Y."/>
            <person name="Hopkins J.F."/>
            <person name="Kuo A."/>
            <person name="Rensing S.A."/>
            <person name="Schmutz J."/>
            <person name="Symeonidi A."/>
            <person name="Elias M."/>
            <person name="Eveleigh R.J."/>
            <person name="Herman E.K."/>
            <person name="Klute M.J."/>
            <person name="Nakayama T."/>
            <person name="Obornik M."/>
            <person name="Reyes-Prieto A."/>
            <person name="Armbrust E.V."/>
            <person name="Aves S.J."/>
            <person name="Beiko R.G."/>
            <person name="Coutinho P."/>
            <person name="Dacks J.B."/>
            <person name="Durnford D.G."/>
            <person name="Fast N.M."/>
            <person name="Green B.R."/>
            <person name="Grisdale C.J."/>
            <person name="Hempel F."/>
            <person name="Henrissat B."/>
            <person name="Hoppner M.P."/>
            <person name="Ishida K."/>
            <person name="Kim E."/>
            <person name="Koreny L."/>
            <person name="Kroth P.G."/>
            <person name="Liu Y."/>
            <person name="Malik S.B."/>
            <person name="Maier U.G."/>
            <person name="McRose D."/>
            <person name="Mock T."/>
            <person name="Neilson J.A."/>
            <person name="Onodera N.T."/>
            <person name="Poole A.M."/>
            <person name="Pritham E.J."/>
            <person name="Richards T.A."/>
            <person name="Rocap G."/>
            <person name="Roy S.W."/>
            <person name="Sarai C."/>
            <person name="Schaack S."/>
            <person name="Shirato S."/>
            <person name="Slamovits C.H."/>
            <person name="Spencer D.F."/>
            <person name="Suzuki S."/>
            <person name="Worden A.Z."/>
            <person name="Zauner S."/>
            <person name="Barry K."/>
            <person name="Bell C."/>
            <person name="Bharti A.K."/>
            <person name="Crow J.A."/>
            <person name="Grimwood J."/>
            <person name="Kramer R."/>
            <person name="Lindquist E."/>
            <person name="Lucas S."/>
            <person name="Salamov A."/>
            <person name="McFadden G.I."/>
            <person name="Lane C.E."/>
            <person name="Keeling P.J."/>
            <person name="Gray M.W."/>
            <person name="Grigoriev I.V."/>
            <person name="Archibald J.M."/>
        </authorList>
    </citation>
    <scope>NUCLEOTIDE SEQUENCE</scope>
    <source>
        <strain evidence="1 3">CCMP2712</strain>
    </source>
</reference>
<protein>
    <submittedName>
        <fullName evidence="1 2">Uncharacterized protein</fullName>
    </submittedName>
</protein>
<keyword evidence="3" id="KW-1185">Reference proteome</keyword>
<dbReference type="Proteomes" id="UP000011087">
    <property type="component" value="Unassembled WGS sequence"/>
</dbReference>
<sequence>MSYKYVKLSRSDVKGKKYKMEFYNNDKQRIKTIHFGAVGYSDYTKHKDDDRKANYISRHQSSENWNVPDTAGSLSRWILWNHTSLNESYKSYLNKFSLTKL</sequence>
<dbReference type="KEGG" id="gtt:GUITHDRAFT_82952"/>
<dbReference type="AlphaFoldDB" id="L1I6W3"/>
<proteinExistence type="predicted"/>
<dbReference type="OMA" id="GSLSCWV"/>
<dbReference type="RefSeq" id="XP_005818604.1">
    <property type="nucleotide sequence ID" value="XM_005818547.1"/>
</dbReference>
<dbReference type="OrthoDB" id="10504530at2759"/>
<dbReference type="EnsemblProtists" id="EKX31624">
    <property type="protein sequence ID" value="EKX31624"/>
    <property type="gene ID" value="GUITHDRAFT_82952"/>
</dbReference>
<accession>L1I6W3</accession>
<dbReference type="HOGENOM" id="CLU_2364027_0_0_1"/>
<evidence type="ECO:0000313" key="3">
    <source>
        <dbReference type="Proteomes" id="UP000011087"/>
    </source>
</evidence>
<dbReference type="PaxDb" id="55529-EKX31624"/>
<evidence type="ECO:0000313" key="2">
    <source>
        <dbReference type="EnsemblProtists" id="EKX31624"/>
    </source>
</evidence>
<dbReference type="eggNOG" id="ENOG502T1KJ">
    <property type="taxonomic scope" value="Eukaryota"/>
</dbReference>
<reference evidence="2" key="3">
    <citation type="submission" date="2016-03" db="UniProtKB">
        <authorList>
            <consortium name="EnsemblProtists"/>
        </authorList>
    </citation>
    <scope>IDENTIFICATION</scope>
</reference>
<name>L1I6W3_GUITC</name>
<dbReference type="Pfam" id="PF19058">
    <property type="entry name" value="DUF5754"/>
    <property type="match status" value="1"/>
</dbReference>
<gene>
    <name evidence="1" type="ORF">GUITHDRAFT_82952</name>
</gene>
<organism evidence="1">
    <name type="scientific">Guillardia theta (strain CCMP2712)</name>
    <name type="common">Cryptophyte</name>
    <dbReference type="NCBI Taxonomy" id="905079"/>
    <lineage>
        <taxon>Eukaryota</taxon>
        <taxon>Cryptophyceae</taxon>
        <taxon>Pyrenomonadales</taxon>
        <taxon>Geminigeraceae</taxon>
        <taxon>Guillardia</taxon>
    </lineage>
</organism>
<dbReference type="GeneID" id="17288348"/>
<dbReference type="InterPro" id="IPR043930">
    <property type="entry name" value="DUF5754"/>
</dbReference>
<dbReference type="EMBL" id="JH993255">
    <property type="protein sequence ID" value="EKX31624.1"/>
    <property type="molecule type" value="Genomic_DNA"/>
</dbReference>